<evidence type="ECO:0000313" key="2">
    <source>
        <dbReference type="EMBL" id="CAI9285805.1"/>
    </source>
</evidence>
<proteinExistence type="predicted"/>
<dbReference type="AlphaFoldDB" id="A0AA36E965"/>
<dbReference type="Proteomes" id="UP001177003">
    <property type="component" value="Chromosome 5"/>
</dbReference>
<dbReference type="EMBL" id="OX465081">
    <property type="protein sequence ID" value="CAI9285805.1"/>
    <property type="molecule type" value="Genomic_DNA"/>
</dbReference>
<keyword evidence="1" id="KW-0472">Membrane</keyword>
<feature type="transmembrane region" description="Helical" evidence="1">
    <location>
        <begin position="142"/>
        <end position="162"/>
    </location>
</feature>
<keyword evidence="1" id="KW-0812">Transmembrane</keyword>
<keyword evidence="1" id="KW-1133">Transmembrane helix</keyword>
<name>A0AA36E965_LACSI</name>
<evidence type="ECO:0000313" key="3">
    <source>
        <dbReference type="Proteomes" id="UP001177003"/>
    </source>
</evidence>
<gene>
    <name evidence="2" type="ORF">LSALG_LOCUS25260</name>
</gene>
<protein>
    <submittedName>
        <fullName evidence="2">Uncharacterized protein</fullName>
    </submittedName>
</protein>
<sequence>MVWRGEAGHTPTHVEPSLDVGEHHTKTITPIDMPQRKRGVPWYQRTPFTVMQSTPKVKKITKTRKNKNKAVESPEKANEDIVNEESNDVSNQLLLDSVHAASTLIFWKEWSVISSNINTKHRLHIFPLDVVFWSRLLAVTNFGWLLSLHIAIWISLLMDVLVPHSHLMIARPQIDLGEPRCSLQLIE</sequence>
<keyword evidence="3" id="KW-1185">Reference proteome</keyword>
<reference evidence="2" key="1">
    <citation type="submission" date="2023-04" db="EMBL/GenBank/DDBJ databases">
        <authorList>
            <person name="Vijverberg K."/>
            <person name="Xiong W."/>
            <person name="Schranz E."/>
        </authorList>
    </citation>
    <scope>NUCLEOTIDE SEQUENCE</scope>
</reference>
<evidence type="ECO:0000256" key="1">
    <source>
        <dbReference type="SAM" id="Phobius"/>
    </source>
</evidence>
<accession>A0AA36E965</accession>
<organism evidence="2 3">
    <name type="scientific">Lactuca saligna</name>
    <name type="common">Willowleaf lettuce</name>
    <dbReference type="NCBI Taxonomy" id="75948"/>
    <lineage>
        <taxon>Eukaryota</taxon>
        <taxon>Viridiplantae</taxon>
        <taxon>Streptophyta</taxon>
        <taxon>Embryophyta</taxon>
        <taxon>Tracheophyta</taxon>
        <taxon>Spermatophyta</taxon>
        <taxon>Magnoliopsida</taxon>
        <taxon>eudicotyledons</taxon>
        <taxon>Gunneridae</taxon>
        <taxon>Pentapetalae</taxon>
        <taxon>asterids</taxon>
        <taxon>campanulids</taxon>
        <taxon>Asterales</taxon>
        <taxon>Asteraceae</taxon>
        <taxon>Cichorioideae</taxon>
        <taxon>Cichorieae</taxon>
        <taxon>Lactucinae</taxon>
        <taxon>Lactuca</taxon>
    </lineage>
</organism>